<dbReference type="GO" id="GO:0008168">
    <property type="term" value="F:methyltransferase activity"/>
    <property type="evidence" value="ECO:0007669"/>
    <property type="project" value="UniProtKB-KW"/>
</dbReference>
<evidence type="ECO:0000256" key="1">
    <source>
        <dbReference type="ARBA" id="ARBA00022679"/>
    </source>
</evidence>
<protein>
    <submittedName>
        <fullName evidence="3">SAM-dependent methyltransferase</fullName>
    </submittedName>
</protein>
<dbReference type="Gene3D" id="3.40.50.150">
    <property type="entry name" value="Vaccinia Virus protein VP39"/>
    <property type="match status" value="1"/>
</dbReference>
<keyword evidence="1 3" id="KW-0808">Transferase</keyword>
<name>A0A3P7NUE4_9FIRM</name>
<dbReference type="Pfam" id="PF13649">
    <property type="entry name" value="Methyltransf_25"/>
    <property type="match status" value="1"/>
</dbReference>
<sequence>MASYEQFAMIYDSALNELPYEVWLTYIESIFEKFKLKPELILDLGCGTGSMTNLMAKKGYEMIGVDLSEDMLAIARDKAKEDNLEVMYLNQDMSELDLFGTVDAVISVGDALNYITFDEDLEKTFEKVNLFLNPGGLFIFDMNTVYKFKEVLGNKTYAENHEDYAYIWENYYYEDEAINEYEVNVFIKNEDGLYEKSTEVHHERGYDPQEVIKCLEASGLKLLGLYHDNTFEDLKSTTQRMYFVAQEVMKEK</sequence>
<organism evidence="3 4">
    <name type="scientific">Petrocella atlantisensis</name>
    <dbReference type="NCBI Taxonomy" id="2173034"/>
    <lineage>
        <taxon>Bacteria</taxon>
        <taxon>Bacillati</taxon>
        <taxon>Bacillota</taxon>
        <taxon>Clostridia</taxon>
        <taxon>Lachnospirales</taxon>
        <taxon>Vallitaleaceae</taxon>
        <taxon>Petrocella</taxon>
    </lineage>
</organism>
<keyword evidence="4" id="KW-1185">Reference proteome</keyword>
<dbReference type="KEGG" id="cbar:PATL70BA_0889"/>
<keyword evidence="3" id="KW-0489">Methyltransferase</keyword>
<dbReference type="SUPFAM" id="SSF53335">
    <property type="entry name" value="S-adenosyl-L-methionine-dependent methyltransferases"/>
    <property type="match status" value="1"/>
</dbReference>
<evidence type="ECO:0000313" key="4">
    <source>
        <dbReference type="Proteomes" id="UP000279029"/>
    </source>
</evidence>
<dbReference type="PANTHER" id="PTHR43861">
    <property type="entry name" value="TRANS-ACONITATE 2-METHYLTRANSFERASE-RELATED"/>
    <property type="match status" value="1"/>
</dbReference>
<dbReference type="InterPro" id="IPR041698">
    <property type="entry name" value="Methyltransf_25"/>
</dbReference>
<accession>A0A3P7NUE4</accession>
<dbReference type="InterPro" id="IPR029063">
    <property type="entry name" value="SAM-dependent_MTases_sf"/>
</dbReference>
<evidence type="ECO:0000259" key="2">
    <source>
        <dbReference type="Pfam" id="PF13649"/>
    </source>
</evidence>
<evidence type="ECO:0000313" key="3">
    <source>
        <dbReference type="EMBL" id="VDN46764.1"/>
    </source>
</evidence>
<dbReference type="Proteomes" id="UP000279029">
    <property type="component" value="Chromosome"/>
</dbReference>
<dbReference type="GO" id="GO:0032259">
    <property type="term" value="P:methylation"/>
    <property type="evidence" value="ECO:0007669"/>
    <property type="project" value="UniProtKB-KW"/>
</dbReference>
<dbReference type="AlphaFoldDB" id="A0A3P7NUE4"/>
<dbReference type="Gene3D" id="2.20.25.110">
    <property type="entry name" value="S-adenosyl-L-methionine-dependent methyltransferases"/>
    <property type="match status" value="1"/>
</dbReference>
<dbReference type="EMBL" id="LR130778">
    <property type="protein sequence ID" value="VDN46764.1"/>
    <property type="molecule type" value="Genomic_DNA"/>
</dbReference>
<feature type="domain" description="Methyltransferase" evidence="2">
    <location>
        <begin position="41"/>
        <end position="136"/>
    </location>
</feature>
<reference evidence="3 4" key="1">
    <citation type="submission" date="2018-09" db="EMBL/GenBank/DDBJ databases">
        <authorList>
            <person name="Postec A."/>
        </authorList>
    </citation>
    <scope>NUCLEOTIDE SEQUENCE [LARGE SCALE GENOMIC DNA]</scope>
    <source>
        <strain evidence="3">70B-A</strain>
    </source>
</reference>
<dbReference type="OrthoDB" id="9811589at2"/>
<dbReference type="CDD" id="cd02440">
    <property type="entry name" value="AdoMet_MTases"/>
    <property type="match status" value="1"/>
</dbReference>
<gene>
    <name evidence="3" type="ORF">PATL70BA_0889</name>
</gene>
<proteinExistence type="predicted"/>